<dbReference type="PANTHER" id="PTHR43362">
    <property type="entry name" value="MANNITOL DEHYDROGENASE DSF1-RELATED"/>
    <property type="match status" value="1"/>
</dbReference>
<dbReference type="Pfam" id="PF08125">
    <property type="entry name" value="Mannitol_dh_C"/>
    <property type="match status" value="1"/>
</dbReference>
<protein>
    <submittedName>
        <fullName evidence="3">Mannitol 2-dehydrogenase</fullName>
        <ecNumber evidence="3">1.1.1.67</ecNumber>
    </submittedName>
</protein>
<dbReference type="InterPro" id="IPR008927">
    <property type="entry name" value="6-PGluconate_DH-like_C_sf"/>
</dbReference>
<dbReference type="InterPro" id="IPR013328">
    <property type="entry name" value="6PGD_dom2"/>
</dbReference>
<dbReference type="EMBL" id="LR590464">
    <property type="protein sequence ID" value="VTP61802.1"/>
    <property type="molecule type" value="Genomic_DNA"/>
</dbReference>
<dbReference type="GO" id="GO:0050086">
    <property type="term" value="F:mannitol 2-dehydrogenase activity"/>
    <property type="evidence" value="ECO:0007669"/>
    <property type="project" value="UniProtKB-EC"/>
</dbReference>
<dbReference type="EC" id="1.1.1.67" evidence="3"/>
<dbReference type="InterPro" id="IPR013118">
    <property type="entry name" value="Mannitol_DH_C"/>
</dbReference>
<evidence type="ECO:0000313" key="3">
    <source>
        <dbReference type="EMBL" id="VTP61802.1"/>
    </source>
</evidence>
<dbReference type="PANTHER" id="PTHR43362:SF1">
    <property type="entry name" value="MANNITOL DEHYDROGENASE 2-RELATED"/>
    <property type="match status" value="1"/>
</dbReference>
<dbReference type="STRING" id="83655.APT61_22055"/>
<dbReference type="AlphaFoldDB" id="A0A4U9HDA4"/>
<reference evidence="3 4" key="1">
    <citation type="submission" date="2019-05" db="EMBL/GenBank/DDBJ databases">
        <authorList>
            <consortium name="Pathogen Informatics"/>
        </authorList>
    </citation>
    <scope>NUCLEOTIDE SEQUENCE [LARGE SCALE GENOMIC DNA]</scope>
    <source>
        <strain evidence="3 4">NCTC13032</strain>
    </source>
</reference>
<keyword evidence="1 3" id="KW-0560">Oxidoreductase</keyword>
<proteinExistence type="predicted"/>
<organism evidence="3 4">
    <name type="scientific">Leclercia adecarboxylata</name>
    <dbReference type="NCBI Taxonomy" id="83655"/>
    <lineage>
        <taxon>Bacteria</taxon>
        <taxon>Pseudomonadati</taxon>
        <taxon>Pseudomonadota</taxon>
        <taxon>Gammaproteobacteria</taxon>
        <taxon>Enterobacterales</taxon>
        <taxon>Enterobacteriaceae</taxon>
        <taxon>Leclercia</taxon>
    </lineage>
</organism>
<evidence type="ECO:0000256" key="1">
    <source>
        <dbReference type="ARBA" id="ARBA00023002"/>
    </source>
</evidence>
<gene>
    <name evidence="3" type="primary">mtlK_2</name>
    <name evidence="3" type="ORF">NCTC13032_00013</name>
</gene>
<evidence type="ECO:0000313" key="4">
    <source>
        <dbReference type="Proteomes" id="UP000310719"/>
    </source>
</evidence>
<feature type="domain" description="Mannitol dehydrogenase C-terminal" evidence="2">
    <location>
        <begin position="1"/>
        <end position="147"/>
    </location>
</feature>
<dbReference type="SUPFAM" id="SSF48179">
    <property type="entry name" value="6-phosphogluconate dehydrogenase C-terminal domain-like"/>
    <property type="match status" value="1"/>
</dbReference>
<name>A0A4U9HDA4_9ENTR</name>
<evidence type="ECO:0000259" key="2">
    <source>
        <dbReference type="Pfam" id="PF08125"/>
    </source>
</evidence>
<accession>A0A4U9HDA4</accession>
<dbReference type="Proteomes" id="UP000310719">
    <property type="component" value="Chromosome"/>
</dbReference>
<dbReference type="InterPro" id="IPR050988">
    <property type="entry name" value="Mannitol_DH/Oxidoreductase"/>
</dbReference>
<dbReference type="Gene3D" id="1.10.1040.10">
    <property type="entry name" value="N-(1-d-carboxylethyl)-l-norvaline Dehydrogenase, domain 2"/>
    <property type="match status" value="1"/>
</dbReference>
<sequence length="168" mass="18747">MKLRMLNGSHSFLAYNGSLAGYEFIYQCMADPVLNAAVFHLMVEEQAKSLNPALNLDVEQYARLLVARFSNPHIKHRTSQIAMDGSQKLPQRAIDPWRTLQARKVKGTALAVLIAGWLHYIIGAVSRGQAIADPLNAEFHARVSQFDSSLETGPRLATDRKHLRHACL</sequence>